<dbReference type="AlphaFoldDB" id="A0A834YLC6"/>
<evidence type="ECO:0000256" key="3">
    <source>
        <dbReference type="ARBA" id="ARBA00023163"/>
    </source>
</evidence>
<dbReference type="GO" id="GO:0003677">
    <property type="term" value="F:DNA binding"/>
    <property type="evidence" value="ECO:0007669"/>
    <property type="project" value="UniProtKB-KW"/>
</dbReference>
<evidence type="ECO:0000259" key="6">
    <source>
        <dbReference type="PROSITE" id="PS51005"/>
    </source>
</evidence>
<keyword evidence="2" id="KW-0238">DNA-binding</keyword>
<dbReference type="GO" id="GO:0006355">
    <property type="term" value="P:regulation of DNA-templated transcription"/>
    <property type="evidence" value="ECO:0007669"/>
    <property type="project" value="InterPro"/>
</dbReference>
<dbReference type="InterPro" id="IPR003441">
    <property type="entry name" value="NAC-dom"/>
</dbReference>
<dbReference type="PROSITE" id="PS51005">
    <property type="entry name" value="NAC"/>
    <property type="match status" value="1"/>
</dbReference>
<feature type="compositionally biased region" description="Polar residues" evidence="5">
    <location>
        <begin position="187"/>
        <end position="197"/>
    </location>
</feature>
<evidence type="ECO:0000256" key="2">
    <source>
        <dbReference type="ARBA" id="ARBA00023125"/>
    </source>
</evidence>
<proteinExistence type="predicted"/>
<dbReference type="SUPFAM" id="SSF101941">
    <property type="entry name" value="NAC domain"/>
    <property type="match status" value="1"/>
</dbReference>
<dbReference type="Gene3D" id="2.170.150.80">
    <property type="entry name" value="NAC domain"/>
    <property type="match status" value="1"/>
</dbReference>
<feature type="domain" description="NAC" evidence="6">
    <location>
        <begin position="4"/>
        <end position="177"/>
    </location>
</feature>
<evidence type="ECO:0000313" key="8">
    <source>
        <dbReference type="Proteomes" id="UP000655225"/>
    </source>
</evidence>
<feature type="region of interest" description="Disordered" evidence="5">
    <location>
        <begin position="183"/>
        <end position="205"/>
    </location>
</feature>
<dbReference type="PANTHER" id="PTHR31719:SF43">
    <property type="entry name" value="NAC TRANSCRIPTION FACTOR 56"/>
    <property type="match status" value="1"/>
</dbReference>
<dbReference type="PANTHER" id="PTHR31719">
    <property type="entry name" value="NAC TRANSCRIPTION FACTOR 56"/>
    <property type="match status" value="1"/>
</dbReference>
<evidence type="ECO:0000313" key="7">
    <source>
        <dbReference type="EMBL" id="KAF8391199.1"/>
    </source>
</evidence>
<protein>
    <recommendedName>
        <fullName evidence="6">NAC domain-containing protein</fullName>
    </recommendedName>
</protein>
<keyword evidence="8" id="KW-1185">Reference proteome</keyword>
<accession>A0A834YLC6</accession>
<evidence type="ECO:0000256" key="5">
    <source>
        <dbReference type="SAM" id="MobiDB-lite"/>
    </source>
</evidence>
<evidence type="ECO:0000256" key="1">
    <source>
        <dbReference type="ARBA" id="ARBA00023015"/>
    </source>
</evidence>
<keyword evidence="1" id="KW-0805">Transcription regulation</keyword>
<organism evidence="7 8">
    <name type="scientific">Tetracentron sinense</name>
    <name type="common">Spur-leaf</name>
    <dbReference type="NCBI Taxonomy" id="13715"/>
    <lineage>
        <taxon>Eukaryota</taxon>
        <taxon>Viridiplantae</taxon>
        <taxon>Streptophyta</taxon>
        <taxon>Embryophyta</taxon>
        <taxon>Tracheophyta</taxon>
        <taxon>Spermatophyta</taxon>
        <taxon>Magnoliopsida</taxon>
        <taxon>Trochodendrales</taxon>
        <taxon>Trochodendraceae</taxon>
        <taxon>Tetracentron</taxon>
    </lineage>
</organism>
<reference evidence="7 8" key="1">
    <citation type="submission" date="2020-04" db="EMBL/GenBank/DDBJ databases">
        <title>Plant Genome Project.</title>
        <authorList>
            <person name="Zhang R.-G."/>
        </authorList>
    </citation>
    <scope>NUCLEOTIDE SEQUENCE [LARGE SCALE GENOMIC DNA]</scope>
    <source>
        <strain evidence="7">YNK0</strain>
        <tissue evidence="7">Leaf</tissue>
    </source>
</reference>
<evidence type="ECO:0000256" key="4">
    <source>
        <dbReference type="ARBA" id="ARBA00023242"/>
    </source>
</evidence>
<sequence length="223" mass="25709">MSKLPPGYRFDPSDEELVGYFLTNKLFGTLPSPSPDIKEIVDYNVYQEEPWFLPHISEDVSSAFLGYPNRGGDITEMYFFVMRELKTKNSKKKPNRVLTKHRDGGGWWKASVGDKKIHDSNGFLLGKKKSLVFYSYGSDNGTKKTTKDGIKTNWIMHEYSLAEETFQQWVLCRIRLNEKDAEEDVRGSSSALEQSRPSADHEEEFLSGEEMQFAMHLEKELME</sequence>
<dbReference type="Proteomes" id="UP000655225">
    <property type="component" value="Unassembled WGS sequence"/>
</dbReference>
<gene>
    <name evidence="7" type="ORF">HHK36_023501</name>
</gene>
<name>A0A834YLC6_TETSI</name>
<dbReference type="EMBL" id="JABCRI010000017">
    <property type="protein sequence ID" value="KAF8391199.1"/>
    <property type="molecule type" value="Genomic_DNA"/>
</dbReference>
<dbReference type="Pfam" id="PF02365">
    <property type="entry name" value="NAM"/>
    <property type="match status" value="1"/>
</dbReference>
<keyword evidence="3" id="KW-0804">Transcription</keyword>
<comment type="caution">
    <text evidence="7">The sequence shown here is derived from an EMBL/GenBank/DDBJ whole genome shotgun (WGS) entry which is preliminary data.</text>
</comment>
<dbReference type="OrthoDB" id="1002172at2759"/>
<dbReference type="InterPro" id="IPR036093">
    <property type="entry name" value="NAC_dom_sf"/>
</dbReference>
<keyword evidence="4" id="KW-0539">Nucleus</keyword>